<feature type="region of interest" description="Disordered" evidence="2">
    <location>
        <begin position="144"/>
        <end position="395"/>
    </location>
</feature>
<feature type="compositionally biased region" description="Basic and acidic residues" evidence="2">
    <location>
        <begin position="10"/>
        <end position="35"/>
    </location>
</feature>
<feature type="region of interest" description="Disordered" evidence="2">
    <location>
        <begin position="465"/>
        <end position="495"/>
    </location>
</feature>
<sequence>MLRSPGSPLDPHDAHLRHLLDQRATRADLHSRIGDDGPDTPSLYSHAFSPRPNARLDLDDASSFHGSPASIRTYSNSRPDRNRLNDLAVSMLDMDEDRRSSYASTTYDEDDRHSSPETVQEGLDDTMPRMSYLGPKMRFHSKAPWELEDSPFPEEDDYDQGADEQSVMSSALQSIGITPRRLVFGGTKSGHEGRTSGESSRSGGTEKTSLDSGSQISYPHPPFHDRAQASMSSTSLVGQSVPRKPIPKFYPDHRSPSSPISPSSPHYTNFSDDYSSRGSEDNDSKLDTHHPYANPNFARTSEDKHSTTNTSMPRSDSTATVTRSQKSIASLKSPGRQPALIPAPQSPRLPAYGKEISSPISVRSTSIRSGEMPENVGIITAPPPQPNGISGWTEQAASPGFNLITLEEARAQRSRAATIQPTASSTALAHPFLEETSSYQNPVGTRARARSISAGTKAKHALSSIVGSGIPSRADKRDTESVNGQSPAINGVTGKSLKHKKSGFMRLFNGTRDESPPPPVPSLSEGYAVFNAQQSAPRNPISSHRIPIPQISPSLLEEHRLGEEPEARKPLTGPKRTPPPLNLSTSAHTPGLLRPYISDIPSQSAPANVTEFPSLKLRPVSTMFSAQFGDHILTSPSSTNGDIDTPSSLSASTAVSPLTPGPFFRSEDSDKKFLTAGATDDSVAVIKSLREQIATSRHAWQQQVWELEGQIRDLKAEVEELRSSKDGPRCEHCGKQTDAGEADDKKAAGVVNRPRARTGTALTRFGGNL</sequence>
<feature type="compositionally biased region" description="Low complexity" evidence="2">
    <location>
        <begin position="256"/>
        <end position="265"/>
    </location>
</feature>
<organism evidence="3 4">
    <name type="scientific">Dendrothele bispora (strain CBS 962.96)</name>
    <dbReference type="NCBI Taxonomy" id="1314807"/>
    <lineage>
        <taxon>Eukaryota</taxon>
        <taxon>Fungi</taxon>
        <taxon>Dikarya</taxon>
        <taxon>Basidiomycota</taxon>
        <taxon>Agaricomycotina</taxon>
        <taxon>Agaricomycetes</taxon>
        <taxon>Agaricomycetidae</taxon>
        <taxon>Agaricales</taxon>
        <taxon>Agaricales incertae sedis</taxon>
        <taxon>Dendrothele</taxon>
    </lineage>
</organism>
<feature type="compositionally biased region" description="Polar residues" evidence="2">
    <location>
        <begin position="166"/>
        <end position="176"/>
    </location>
</feature>
<dbReference type="EMBL" id="ML179037">
    <property type="protein sequence ID" value="THV07651.1"/>
    <property type="molecule type" value="Genomic_DNA"/>
</dbReference>
<feature type="compositionally biased region" description="Polar residues" evidence="2">
    <location>
        <begin position="307"/>
        <end position="330"/>
    </location>
</feature>
<protein>
    <submittedName>
        <fullName evidence="3">Uncharacterized protein</fullName>
    </submittedName>
</protein>
<evidence type="ECO:0000256" key="2">
    <source>
        <dbReference type="SAM" id="MobiDB-lite"/>
    </source>
</evidence>
<feature type="compositionally biased region" description="Low complexity" evidence="2">
    <location>
        <begin position="196"/>
        <end position="207"/>
    </location>
</feature>
<gene>
    <name evidence="3" type="ORF">K435DRAFT_833501</name>
</gene>
<feature type="region of interest" description="Disordered" evidence="2">
    <location>
        <begin position="1"/>
        <end position="132"/>
    </location>
</feature>
<dbReference type="Proteomes" id="UP000297245">
    <property type="component" value="Unassembled WGS sequence"/>
</dbReference>
<evidence type="ECO:0000313" key="3">
    <source>
        <dbReference type="EMBL" id="THV07651.1"/>
    </source>
</evidence>
<evidence type="ECO:0000313" key="4">
    <source>
        <dbReference type="Proteomes" id="UP000297245"/>
    </source>
</evidence>
<keyword evidence="4" id="KW-1185">Reference proteome</keyword>
<proteinExistence type="predicted"/>
<evidence type="ECO:0000256" key="1">
    <source>
        <dbReference type="SAM" id="Coils"/>
    </source>
</evidence>
<dbReference type="AlphaFoldDB" id="A0A4S8MX47"/>
<feature type="compositionally biased region" description="Acidic residues" evidence="2">
    <location>
        <begin position="146"/>
        <end position="162"/>
    </location>
</feature>
<feature type="region of interest" description="Disordered" evidence="2">
    <location>
        <begin position="562"/>
        <end position="582"/>
    </location>
</feature>
<feature type="compositionally biased region" description="Polar residues" evidence="2">
    <location>
        <begin position="229"/>
        <end position="238"/>
    </location>
</feature>
<feature type="compositionally biased region" description="Basic and acidic residues" evidence="2">
    <location>
        <begin position="274"/>
        <end position="290"/>
    </location>
</feature>
<feature type="coiled-coil region" evidence="1">
    <location>
        <begin position="697"/>
        <end position="724"/>
    </location>
</feature>
<name>A0A4S8MX47_DENBC</name>
<feature type="compositionally biased region" description="Basic and acidic residues" evidence="2">
    <location>
        <begin position="724"/>
        <end position="735"/>
    </location>
</feature>
<dbReference type="OrthoDB" id="2565072at2759"/>
<reference evidence="3 4" key="1">
    <citation type="journal article" date="2019" name="Nat. Ecol. Evol.">
        <title>Megaphylogeny resolves global patterns of mushroom evolution.</title>
        <authorList>
            <person name="Varga T."/>
            <person name="Krizsan K."/>
            <person name="Foldi C."/>
            <person name="Dima B."/>
            <person name="Sanchez-Garcia M."/>
            <person name="Sanchez-Ramirez S."/>
            <person name="Szollosi G.J."/>
            <person name="Szarkandi J.G."/>
            <person name="Papp V."/>
            <person name="Albert L."/>
            <person name="Andreopoulos W."/>
            <person name="Angelini C."/>
            <person name="Antonin V."/>
            <person name="Barry K.W."/>
            <person name="Bougher N.L."/>
            <person name="Buchanan P."/>
            <person name="Buyck B."/>
            <person name="Bense V."/>
            <person name="Catcheside P."/>
            <person name="Chovatia M."/>
            <person name="Cooper J."/>
            <person name="Damon W."/>
            <person name="Desjardin D."/>
            <person name="Finy P."/>
            <person name="Geml J."/>
            <person name="Haridas S."/>
            <person name="Hughes K."/>
            <person name="Justo A."/>
            <person name="Karasinski D."/>
            <person name="Kautmanova I."/>
            <person name="Kiss B."/>
            <person name="Kocsube S."/>
            <person name="Kotiranta H."/>
            <person name="LaButti K.M."/>
            <person name="Lechner B.E."/>
            <person name="Liimatainen K."/>
            <person name="Lipzen A."/>
            <person name="Lukacs Z."/>
            <person name="Mihaltcheva S."/>
            <person name="Morgado L.N."/>
            <person name="Niskanen T."/>
            <person name="Noordeloos M.E."/>
            <person name="Ohm R.A."/>
            <person name="Ortiz-Santana B."/>
            <person name="Ovrebo C."/>
            <person name="Racz N."/>
            <person name="Riley R."/>
            <person name="Savchenko A."/>
            <person name="Shiryaev A."/>
            <person name="Soop K."/>
            <person name="Spirin V."/>
            <person name="Szebenyi C."/>
            <person name="Tomsovsky M."/>
            <person name="Tulloss R.E."/>
            <person name="Uehling J."/>
            <person name="Grigoriev I.V."/>
            <person name="Vagvolgyi C."/>
            <person name="Papp T."/>
            <person name="Martin F.M."/>
            <person name="Miettinen O."/>
            <person name="Hibbett D.S."/>
            <person name="Nagy L.G."/>
        </authorList>
    </citation>
    <scope>NUCLEOTIDE SEQUENCE [LARGE SCALE GENOMIC DNA]</scope>
    <source>
        <strain evidence="3 4">CBS 962.96</strain>
    </source>
</reference>
<feature type="region of interest" description="Disordered" evidence="2">
    <location>
        <begin position="635"/>
        <end position="654"/>
    </location>
</feature>
<keyword evidence="1" id="KW-0175">Coiled coil</keyword>
<accession>A0A4S8MX47</accession>
<feature type="compositionally biased region" description="Polar residues" evidence="2">
    <location>
        <begin position="358"/>
        <end position="368"/>
    </location>
</feature>
<feature type="region of interest" description="Disordered" evidence="2">
    <location>
        <begin position="724"/>
        <end position="747"/>
    </location>
</feature>